<feature type="region of interest" description="Disordered" evidence="1">
    <location>
        <begin position="34"/>
        <end position="60"/>
    </location>
</feature>
<accession>A0A7R9BXB7</accession>
<dbReference type="Proteomes" id="UP000678499">
    <property type="component" value="Unassembled WGS sequence"/>
</dbReference>
<dbReference type="AlphaFoldDB" id="A0A7R9BXB7"/>
<organism evidence="2">
    <name type="scientific">Notodromas monacha</name>
    <dbReference type="NCBI Taxonomy" id="399045"/>
    <lineage>
        <taxon>Eukaryota</taxon>
        <taxon>Metazoa</taxon>
        <taxon>Ecdysozoa</taxon>
        <taxon>Arthropoda</taxon>
        <taxon>Crustacea</taxon>
        <taxon>Oligostraca</taxon>
        <taxon>Ostracoda</taxon>
        <taxon>Podocopa</taxon>
        <taxon>Podocopida</taxon>
        <taxon>Cypridocopina</taxon>
        <taxon>Cypridoidea</taxon>
        <taxon>Cyprididae</taxon>
        <taxon>Notodromas</taxon>
    </lineage>
</organism>
<protein>
    <submittedName>
        <fullName evidence="2">Uncharacterized protein</fullName>
    </submittedName>
</protein>
<dbReference type="EMBL" id="OA887322">
    <property type="protein sequence ID" value="CAD7283367.1"/>
    <property type="molecule type" value="Genomic_DNA"/>
</dbReference>
<keyword evidence="3" id="KW-1185">Reference proteome</keyword>
<dbReference type="EMBL" id="CAJPEX010005285">
    <property type="protein sequence ID" value="CAG0923519.1"/>
    <property type="molecule type" value="Genomic_DNA"/>
</dbReference>
<feature type="compositionally biased region" description="Polar residues" evidence="1">
    <location>
        <begin position="37"/>
        <end position="50"/>
    </location>
</feature>
<sequence>MATTSLLTQRPADCCWPQQRPGSNISDFFRSWHPNDSMANPFNQVECSSQDQRKEPSAGK</sequence>
<proteinExistence type="predicted"/>
<reference evidence="2" key="1">
    <citation type="submission" date="2020-11" db="EMBL/GenBank/DDBJ databases">
        <authorList>
            <person name="Tran Van P."/>
        </authorList>
    </citation>
    <scope>NUCLEOTIDE SEQUENCE</scope>
</reference>
<gene>
    <name evidence="2" type="ORF">NMOB1V02_LOCUS10983</name>
</gene>
<evidence type="ECO:0000313" key="3">
    <source>
        <dbReference type="Proteomes" id="UP000678499"/>
    </source>
</evidence>
<evidence type="ECO:0000256" key="1">
    <source>
        <dbReference type="SAM" id="MobiDB-lite"/>
    </source>
</evidence>
<name>A0A7R9BXB7_9CRUS</name>
<evidence type="ECO:0000313" key="2">
    <source>
        <dbReference type="EMBL" id="CAD7283367.1"/>
    </source>
</evidence>
<feature type="compositionally biased region" description="Basic and acidic residues" evidence="1">
    <location>
        <begin position="51"/>
        <end position="60"/>
    </location>
</feature>